<proteinExistence type="predicted"/>
<sequence length="118" mass="13248">MVFGGVTEFYNSTSGQATPCMGRARQLERVDDRVPTHKMGFMYSREQASERAKAVNPETRLGPMRHVSSFTGQRTQLSLRQPRLSLATALPRAHPVKPIDPTPYDLPRSGSFLSYHKT</sequence>
<dbReference type="Proteomes" id="UP001607302">
    <property type="component" value="Unassembled WGS sequence"/>
</dbReference>
<evidence type="ECO:0000256" key="1">
    <source>
        <dbReference type="SAM" id="MobiDB-lite"/>
    </source>
</evidence>
<evidence type="ECO:0000313" key="2">
    <source>
        <dbReference type="EMBL" id="KAL2735845.1"/>
    </source>
</evidence>
<dbReference type="EMBL" id="JAUDFV010000056">
    <property type="protein sequence ID" value="KAL2735845.1"/>
    <property type="molecule type" value="Genomic_DNA"/>
</dbReference>
<organism evidence="2 3">
    <name type="scientific">Vespula squamosa</name>
    <name type="common">Southern yellow jacket</name>
    <name type="synonym">Wasp</name>
    <dbReference type="NCBI Taxonomy" id="30214"/>
    <lineage>
        <taxon>Eukaryota</taxon>
        <taxon>Metazoa</taxon>
        <taxon>Ecdysozoa</taxon>
        <taxon>Arthropoda</taxon>
        <taxon>Hexapoda</taxon>
        <taxon>Insecta</taxon>
        <taxon>Pterygota</taxon>
        <taxon>Neoptera</taxon>
        <taxon>Endopterygota</taxon>
        <taxon>Hymenoptera</taxon>
        <taxon>Apocrita</taxon>
        <taxon>Aculeata</taxon>
        <taxon>Vespoidea</taxon>
        <taxon>Vespidae</taxon>
        <taxon>Vespinae</taxon>
        <taxon>Vespula</taxon>
    </lineage>
</organism>
<protein>
    <submittedName>
        <fullName evidence="2">Uncharacterized protein</fullName>
    </submittedName>
</protein>
<name>A0ABD2BSU2_VESSQ</name>
<feature type="region of interest" description="Disordered" evidence="1">
    <location>
        <begin position="88"/>
        <end position="118"/>
    </location>
</feature>
<keyword evidence="3" id="KW-1185">Reference proteome</keyword>
<accession>A0ABD2BSU2</accession>
<gene>
    <name evidence="2" type="ORF">V1478_002529</name>
</gene>
<reference evidence="2 3" key="1">
    <citation type="journal article" date="2024" name="Ann. Entomol. Soc. Am.">
        <title>Genomic analyses of the southern and eastern yellowjacket wasps (Hymenoptera: Vespidae) reveal evolutionary signatures of social life.</title>
        <authorList>
            <person name="Catto M.A."/>
            <person name="Caine P.B."/>
            <person name="Orr S.E."/>
            <person name="Hunt B.G."/>
            <person name="Goodisman M.A.D."/>
        </authorList>
    </citation>
    <scope>NUCLEOTIDE SEQUENCE [LARGE SCALE GENOMIC DNA]</scope>
    <source>
        <strain evidence="2">233</strain>
        <tissue evidence="2">Head and thorax</tissue>
    </source>
</reference>
<evidence type="ECO:0000313" key="3">
    <source>
        <dbReference type="Proteomes" id="UP001607302"/>
    </source>
</evidence>
<dbReference type="AlphaFoldDB" id="A0ABD2BSU2"/>
<comment type="caution">
    <text evidence="2">The sequence shown here is derived from an EMBL/GenBank/DDBJ whole genome shotgun (WGS) entry which is preliminary data.</text>
</comment>